<keyword evidence="4" id="KW-0408">Iron</keyword>
<reference evidence="6 7" key="1">
    <citation type="journal article" date="2019" name="Int. J. Syst. Evol. Microbiol.">
        <title>The Global Catalogue of Microorganisms (GCM) 10K type strain sequencing project: providing services to taxonomists for standard genome sequencing and annotation.</title>
        <authorList>
            <consortium name="The Broad Institute Genomics Platform"/>
            <consortium name="The Broad Institute Genome Sequencing Center for Infectious Disease"/>
            <person name="Wu L."/>
            <person name="Ma J."/>
        </authorList>
    </citation>
    <scope>NUCLEOTIDE SEQUENCE [LARGE SCALE GENOMIC DNA]</scope>
    <source>
        <strain evidence="6 7">JCM 16014</strain>
    </source>
</reference>
<evidence type="ECO:0000256" key="1">
    <source>
        <dbReference type="ARBA" id="ARBA00001966"/>
    </source>
</evidence>
<gene>
    <name evidence="6" type="ORF">GCM10009839_08840</name>
</gene>
<dbReference type="InterPro" id="IPR003451">
    <property type="entry name" value="LytB/IspH"/>
</dbReference>
<dbReference type="Proteomes" id="UP001500751">
    <property type="component" value="Unassembled WGS sequence"/>
</dbReference>
<evidence type="ECO:0000256" key="4">
    <source>
        <dbReference type="ARBA" id="ARBA00023004"/>
    </source>
</evidence>
<keyword evidence="7" id="KW-1185">Reference proteome</keyword>
<keyword evidence="3" id="KW-0479">Metal-binding</keyword>
<keyword evidence="2" id="KW-0004">4Fe-4S</keyword>
<organism evidence="6 7">
    <name type="scientific">Catenulispora yoronensis</name>
    <dbReference type="NCBI Taxonomy" id="450799"/>
    <lineage>
        <taxon>Bacteria</taxon>
        <taxon>Bacillati</taxon>
        <taxon>Actinomycetota</taxon>
        <taxon>Actinomycetes</taxon>
        <taxon>Catenulisporales</taxon>
        <taxon>Catenulisporaceae</taxon>
        <taxon>Catenulispora</taxon>
    </lineage>
</organism>
<evidence type="ECO:0000313" key="7">
    <source>
        <dbReference type="Proteomes" id="UP001500751"/>
    </source>
</evidence>
<evidence type="ECO:0000256" key="2">
    <source>
        <dbReference type="ARBA" id="ARBA00022485"/>
    </source>
</evidence>
<protein>
    <submittedName>
        <fullName evidence="6">Uncharacterized protein</fullName>
    </submittedName>
</protein>
<comment type="cofactor">
    <cofactor evidence="1">
        <name>[4Fe-4S] cluster</name>
        <dbReference type="ChEBI" id="CHEBI:49883"/>
    </cofactor>
</comment>
<evidence type="ECO:0000256" key="3">
    <source>
        <dbReference type="ARBA" id="ARBA00022723"/>
    </source>
</evidence>
<dbReference type="Gene3D" id="3.40.1010.20">
    <property type="entry name" value="4-hydroxy-3-methylbut-2-enyl diphosphate reductase, catalytic domain"/>
    <property type="match status" value="2"/>
</dbReference>
<keyword evidence="5" id="KW-0411">Iron-sulfur</keyword>
<dbReference type="Pfam" id="PF02401">
    <property type="entry name" value="LYTB"/>
    <property type="match status" value="1"/>
</dbReference>
<dbReference type="EMBL" id="BAAAQN010000004">
    <property type="protein sequence ID" value="GAA2015722.1"/>
    <property type="molecule type" value="Genomic_DNA"/>
</dbReference>
<name>A0ABN2TPW1_9ACTN</name>
<evidence type="ECO:0000313" key="6">
    <source>
        <dbReference type="EMBL" id="GAA2015722.1"/>
    </source>
</evidence>
<sequence length="382" mass="38731">MNRSLILQRLVTTVPVPAGTVVVPDLFTHPERGPVRCDAAELVRARVAVGGVPVVSGEVRNVNDTGTAGYQDTVLFAATYLDPKRGTVGFAAAARLADTVAARAAREAVTAYASALRTRQVIVADAGPSCECLTADGLALDDVGAAPCPAVPKALDAVRRFTERGDTVVVIGSPAKATVRRLVAQAPARTVPVVDADGVHALDVADPGAVAYVPAPGLTFAQAAPVVEALRSRFGRIPLQSPEDYCPAPSEQSAMLAALAAACDTVILLGAPSADAGLGLEPGLGTRTGAGTGMTMAMDAGLPYAGTATVAAPHRIIPVPALAGLTPELLAPVLTLGLADTGAQSALSVSVVLQVLSGLGPIAVRRMRVTSALTRAQQTVSR</sequence>
<proteinExistence type="predicted"/>
<accession>A0ABN2TPW1</accession>
<evidence type="ECO:0000256" key="5">
    <source>
        <dbReference type="ARBA" id="ARBA00023014"/>
    </source>
</evidence>
<comment type="caution">
    <text evidence="6">The sequence shown here is derived from an EMBL/GenBank/DDBJ whole genome shotgun (WGS) entry which is preliminary data.</text>
</comment>